<keyword evidence="7" id="KW-0732">Signal</keyword>
<organism evidence="9 10">
    <name type="scientific">Ancylobacter novellus</name>
    <name type="common">Thiobacillus novellus</name>
    <dbReference type="NCBI Taxonomy" id="921"/>
    <lineage>
        <taxon>Bacteria</taxon>
        <taxon>Pseudomonadati</taxon>
        <taxon>Pseudomonadota</taxon>
        <taxon>Alphaproteobacteria</taxon>
        <taxon>Hyphomicrobiales</taxon>
        <taxon>Xanthobacteraceae</taxon>
        <taxon>Ancylobacter</taxon>
    </lineage>
</organism>
<feature type="chain" id="PRO_5015900151" evidence="7">
    <location>
        <begin position="28"/>
        <end position="80"/>
    </location>
</feature>
<dbReference type="EMBL" id="QFPN01000004">
    <property type="protein sequence ID" value="PZQ16223.1"/>
    <property type="molecule type" value="Genomic_DNA"/>
</dbReference>
<dbReference type="InterPro" id="IPR000170">
    <property type="entry name" value="High_potential_FeS_prot"/>
</dbReference>
<dbReference type="GO" id="GO:0009055">
    <property type="term" value="F:electron transfer activity"/>
    <property type="evidence" value="ECO:0007669"/>
    <property type="project" value="InterPro"/>
</dbReference>
<keyword evidence="6" id="KW-0411">Iron-sulfur</keyword>
<evidence type="ECO:0000256" key="7">
    <source>
        <dbReference type="SAM" id="SignalP"/>
    </source>
</evidence>
<gene>
    <name evidence="9" type="ORF">DI565_08095</name>
</gene>
<protein>
    <submittedName>
        <fullName evidence="9">High potential iron sulfur protein</fullName>
    </submittedName>
</protein>
<name>A0A2W5MFF3_ANCNO</name>
<feature type="signal peptide" evidence="7">
    <location>
        <begin position="1"/>
        <end position="27"/>
    </location>
</feature>
<keyword evidence="1" id="KW-0813">Transport</keyword>
<dbReference type="GO" id="GO:0051539">
    <property type="term" value="F:4 iron, 4 sulfur cluster binding"/>
    <property type="evidence" value="ECO:0007669"/>
    <property type="project" value="UniProtKB-KW"/>
</dbReference>
<evidence type="ECO:0000256" key="2">
    <source>
        <dbReference type="ARBA" id="ARBA00022485"/>
    </source>
</evidence>
<sequence>MSRRTALGGAAVIVVGACCGLGSAARAQTKMSQADAQYVAQAPGADKCGGCALFQAPDACQGVEGKINPGGWCSLYTPKA</sequence>
<dbReference type="Proteomes" id="UP000249577">
    <property type="component" value="Unassembled WGS sequence"/>
</dbReference>
<dbReference type="InterPro" id="IPR036369">
    <property type="entry name" value="HIPIP_sf"/>
</dbReference>
<reference evidence="9 10" key="1">
    <citation type="submission" date="2017-08" db="EMBL/GenBank/DDBJ databases">
        <title>Infants hospitalized years apart are colonized by the same room-sourced microbial strains.</title>
        <authorList>
            <person name="Brooks B."/>
            <person name="Olm M.R."/>
            <person name="Firek B.A."/>
            <person name="Baker R."/>
            <person name="Thomas B.C."/>
            <person name="Morowitz M.J."/>
            <person name="Banfield J.F."/>
        </authorList>
    </citation>
    <scope>NUCLEOTIDE SEQUENCE [LARGE SCALE GENOMIC DNA]</scope>
    <source>
        <strain evidence="9">S2_005_003_R2_43</strain>
    </source>
</reference>
<evidence type="ECO:0000256" key="5">
    <source>
        <dbReference type="ARBA" id="ARBA00023004"/>
    </source>
</evidence>
<feature type="domain" description="High potential iron-sulfur proteins family profile" evidence="8">
    <location>
        <begin position="19"/>
        <end position="80"/>
    </location>
</feature>
<dbReference type="SUPFAM" id="SSF57652">
    <property type="entry name" value="HIPIP (high potential iron protein)"/>
    <property type="match status" value="1"/>
</dbReference>
<keyword evidence="3" id="KW-0479">Metal-binding</keyword>
<dbReference type="PROSITE" id="PS51373">
    <property type="entry name" value="HIPIP"/>
    <property type="match status" value="1"/>
</dbReference>
<comment type="caution">
    <text evidence="9">The sequence shown here is derived from an EMBL/GenBank/DDBJ whole genome shotgun (WGS) entry which is preliminary data.</text>
</comment>
<proteinExistence type="predicted"/>
<dbReference type="GO" id="GO:0046872">
    <property type="term" value="F:metal ion binding"/>
    <property type="evidence" value="ECO:0007669"/>
    <property type="project" value="UniProtKB-KW"/>
</dbReference>
<evidence type="ECO:0000313" key="9">
    <source>
        <dbReference type="EMBL" id="PZQ16223.1"/>
    </source>
</evidence>
<evidence type="ECO:0000256" key="6">
    <source>
        <dbReference type="ARBA" id="ARBA00023014"/>
    </source>
</evidence>
<evidence type="ECO:0000256" key="1">
    <source>
        <dbReference type="ARBA" id="ARBA00022448"/>
    </source>
</evidence>
<dbReference type="AlphaFoldDB" id="A0A2W5MFF3"/>
<evidence type="ECO:0000313" key="10">
    <source>
        <dbReference type="Proteomes" id="UP000249577"/>
    </source>
</evidence>
<dbReference type="GO" id="GO:0019646">
    <property type="term" value="P:aerobic electron transport chain"/>
    <property type="evidence" value="ECO:0007669"/>
    <property type="project" value="InterPro"/>
</dbReference>
<accession>A0A2W5MFF3</accession>
<evidence type="ECO:0000256" key="3">
    <source>
        <dbReference type="ARBA" id="ARBA00022723"/>
    </source>
</evidence>
<keyword evidence="2" id="KW-0004">4Fe-4S</keyword>
<keyword evidence="5" id="KW-0408">Iron</keyword>
<dbReference type="Gene3D" id="4.10.490.10">
    <property type="entry name" value="High potential iron-sulphur protein"/>
    <property type="match status" value="1"/>
</dbReference>
<keyword evidence="4" id="KW-0249">Electron transport</keyword>
<evidence type="ECO:0000256" key="4">
    <source>
        <dbReference type="ARBA" id="ARBA00022982"/>
    </source>
</evidence>
<evidence type="ECO:0000259" key="8">
    <source>
        <dbReference type="PROSITE" id="PS51373"/>
    </source>
</evidence>
<dbReference type="PROSITE" id="PS51257">
    <property type="entry name" value="PROKAR_LIPOPROTEIN"/>
    <property type="match status" value="1"/>
</dbReference>